<gene>
    <name evidence="10" type="ORF">MD535_10535</name>
</gene>
<dbReference type="AlphaFoldDB" id="A0A9X3CN44"/>
<feature type="transmembrane region" description="Helical" evidence="9">
    <location>
        <begin position="353"/>
        <end position="379"/>
    </location>
</feature>
<evidence type="ECO:0000256" key="9">
    <source>
        <dbReference type="SAM" id="Phobius"/>
    </source>
</evidence>
<proteinExistence type="predicted"/>
<keyword evidence="7 9" id="KW-0472">Membrane</keyword>
<keyword evidence="4" id="KW-1003">Cell membrane</keyword>
<evidence type="ECO:0000256" key="8">
    <source>
        <dbReference type="ARBA" id="ARBA00030855"/>
    </source>
</evidence>
<keyword evidence="11" id="KW-1185">Reference proteome</keyword>
<feature type="transmembrane region" description="Helical" evidence="9">
    <location>
        <begin position="243"/>
        <end position="265"/>
    </location>
</feature>
<dbReference type="NCBIfam" id="TIGR00797">
    <property type="entry name" value="matE"/>
    <property type="match status" value="1"/>
</dbReference>
<feature type="transmembrane region" description="Helical" evidence="9">
    <location>
        <begin position="90"/>
        <end position="112"/>
    </location>
</feature>
<evidence type="ECO:0000256" key="4">
    <source>
        <dbReference type="ARBA" id="ARBA00022475"/>
    </source>
</evidence>
<evidence type="ECO:0000256" key="2">
    <source>
        <dbReference type="ARBA" id="ARBA00013489"/>
    </source>
</evidence>
<dbReference type="GO" id="GO:0042910">
    <property type="term" value="F:xenobiotic transmembrane transporter activity"/>
    <property type="evidence" value="ECO:0007669"/>
    <property type="project" value="InterPro"/>
</dbReference>
<comment type="subcellular location">
    <subcellularLocation>
        <location evidence="1">Cell inner membrane</location>
        <topology evidence="1">Multi-pass membrane protein</topology>
    </subcellularLocation>
</comment>
<evidence type="ECO:0000313" key="11">
    <source>
        <dbReference type="Proteomes" id="UP001155587"/>
    </source>
</evidence>
<organism evidence="10 11">
    <name type="scientific">Vibrio qingdaonensis</name>
    <dbReference type="NCBI Taxonomy" id="2829491"/>
    <lineage>
        <taxon>Bacteria</taxon>
        <taxon>Pseudomonadati</taxon>
        <taxon>Pseudomonadota</taxon>
        <taxon>Gammaproteobacteria</taxon>
        <taxon>Vibrionales</taxon>
        <taxon>Vibrionaceae</taxon>
        <taxon>Vibrio</taxon>
    </lineage>
</organism>
<dbReference type="Pfam" id="PF01554">
    <property type="entry name" value="MatE"/>
    <property type="match status" value="2"/>
</dbReference>
<dbReference type="PANTHER" id="PTHR42925">
    <property type="entry name" value="MULTIDRUG AND TOXIN EFFLUX PROTEIN MATE FAMILY"/>
    <property type="match status" value="1"/>
</dbReference>
<keyword evidence="6 9" id="KW-1133">Transmembrane helix</keyword>
<evidence type="ECO:0000256" key="6">
    <source>
        <dbReference type="ARBA" id="ARBA00022989"/>
    </source>
</evidence>
<dbReference type="InterPro" id="IPR002528">
    <property type="entry name" value="MATE_fam"/>
</dbReference>
<feature type="transmembrane region" description="Helical" evidence="9">
    <location>
        <begin position="285"/>
        <end position="307"/>
    </location>
</feature>
<keyword evidence="5 9" id="KW-0812">Transmembrane</keyword>
<dbReference type="PIRSF" id="PIRSF006603">
    <property type="entry name" value="DinF"/>
    <property type="match status" value="1"/>
</dbReference>
<feature type="transmembrane region" description="Helical" evidence="9">
    <location>
        <begin position="132"/>
        <end position="149"/>
    </location>
</feature>
<evidence type="ECO:0000256" key="1">
    <source>
        <dbReference type="ARBA" id="ARBA00004429"/>
    </source>
</evidence>
<feature type="transmembrane region" description="Helical" evidence="9">
    <location>
        <begin position="205"/>
        <end position="223"/>
    </location>
</feature>
<evidence type="ECO:0000256" key="3">
    <source>
        <dbReference type="ARBA" id="ARBA00022448"/>
    </source>
</evidence>
<dbReference type="InterPro" id="IPR047135">
    <property type="entry name" value="YsiQ"/>
</dbReference>
<reference evidence="10" key="1">
    <citation type="submission" date="2022-02" db="EMBL/GenBank/DDBJ databases">
        <title>Vibrio sp. nov, a new bacterium isolated from seawater.</title>
        <authorList>
            <person name="Yuan Y."/>
        </authorList>
    </citation>
    <scope>NUCLEOTIDE SEQUENCE</scope>
    <source>
        <strain evidence="10">ZSDZ65</strain>
    </source>
</reference>
<dbReference type="EMBL" id="JAKRRY010000011">
    <property type="protein sequence ID" value="MCW8346437.1"/>
    <property type="molecule type" value="Genomic_DNA"/>
</dbReference>
<evidence type="ECO:0000256" key="7">
    <source>
        <dbReference type="ARBA" id="ARBA00023136"/>
    </source>
</evidence>
<dbReference type="InterPro" id="IPR048279">
    <property type="entry name" value="MdtK-like"/>
</dbReference>
<dbReference type="GO" id="GO:0005886">
    <property type="term" value="C:plasma membrane"/>
    <property type="evidence" value="ECO:0007669"/>
    <property type="project" value="UniProtKB-SubCell"/>
</dbReference>
<dbReference type="Proteomes" id="UP001155587">
    <property type="component" value="Unassembled WGS sequence"/>
</dbReference>
<feature type="transmembrane region" description="Helical" evidence="9">
    <location>
        <begin position="319"/>
        <end position="347"/>
    </location>
</feature>
<name>A0A9X3CN44_9VIBR</name>
<feature type="transmembrane region" description="Helical" evidence="9">
    <location>
        <begin position="55"/>
        <end position="78"/>
    </location>
</feature>
<dbReference type="PANTHER" id="PTHR42925:SF2">
    <property type="entry name" value="NA+ DRIVEN MULTIDRUG EFFLUX PUMP"/>
    <property type="match status" value="1"/>
</dbReference>
<evidence type="ECO:0000313" key="10">
    <source>
        <dbReference type="EMBL" id="MCW8346437.1"/>
    </source>
</evidence>
<feature type="transmembrane region" description="Helical" evidence="9">
    <location>
        <begin position="161"/>
        <end position="185"/>
    </location>
</feature>
<accession>A0A9X3CN44</accession>
<feature type="transmembrane region" description="Helical" evidence="9">
    <location>
        <begin position="400"/>
        <end position="426"/>
    </location>
</feature>
<dbReference type="GO" id="GO:0015297">
    <property type="term" value="F:antiporter activity"/>
    <property type="evidence" value="ECO:0007669"/>
    <property type="project" value="InterPro"/>
</dbReference>
<dbReference type="RefSeq" id="WP_265674993.1">
    <property type="nucleotide sequence ID" value="NZ_JAKRRY010000011.1"/>
</dbReference>
<sequence>MKPPTFQTFIKRVAVLGLPIALQSLLFSSLGFIDTLMISQLGTEEVAAAGIGARIFWVSIVFLWGLSSGMGILLAQYWGAEDNDGFKTNFALGTIVAQFFAFSCFVVCFFFPSLLPSLFNPSEATLLLSQQYVQLLGITLLFSGIALSVDTALRSIGQTKINLYFSIVEIGLNIIFNYVLIFGHFGAPQLGLLGAGIGTVMARGIRLTIALITIYVRYPILILNRLHFTLALKRELVAAFTRITYPIVIGTFIWCAGIFTFHLILGRMGETELATMAVITPLESLGLSAAHGLASAVAIMIGNALGANLFEVTRLYARWALLCAIALGTILGLTLFVMQTVILSLYGALSADVITLMTLSFPVIALSILMRTINITLIVGVLRSGGDSKFCMNMDFVCQWLWAVPMTALGAIIFDWPFTIVLLMMVSEEMVKVFPAAWRVFGNKWANNLTEQKG</sequence>
<protein>
    <recommendedName>
        <fullName evidence="2">Multidrug resistance protein NorM</fullName>
    </recommendedName>
    <alternativeName>
        <fullName evidence="8">Na(+)/drug antiporter</fullName>
    </alternativeName>
</protein>
<keyword evidence="3" id="KW-0813">Transport</keyword>
<comment type="caution">
    <text evidence="10">The sequence shown here is derived from an EMBL/GenBank/DDBJ whole genome shotgun (WGS) entry which is preliminary data.</text>
</comment>
<evidence type="ECO:0000256" key="5">
    <source>
        <dbReference type="ARBA" id="ARBA00022692"/>
    </source>
</evidence>